<dbReference type="KEGG" id="tmb:Thimo_1443"/>
<dbReference type="PATRIC" id="fig|765912.4.peg.1410"/>
<dbReference type="HOGENOM" id="CLU_288532_0_0_6"/>
<organism evidence="1 2">
    <name type="scientific">Thioflavicoccus mobilis 8321</name>
    <dbReference type="NCBI Taxonomy" id="765912"/>
    <lineage>
        <taxon>Bacteria</taxon>
        <taxon>Pseudomonadati</taxon>
        <taxon>Pseudomonadota</taxon>
        <taxon>Gammaproteobacteria</taxon>
        <taxon>Chromatiales</taxon>
        <taxon>Chromatiaceae</taxon>
        <taxon>Thioflavicoccus</taxon>
    </lineage>
</organism>
<evidence type="ECO:0000313" key="2">
    <source>
        <dbReference type="Proteomes" id="UP000010816"/>
    </source>
</evidence>
<dbReference type="eggNOG" id="COG0451">
    <property type="taxonomic scope" value="Bacteria"/>
</dbReference>
<reference evidence="1 2" key="1">
    <citation type="submission" date="2011-09" db="EMBL/GenBank/DDBJ databases">
        <title>Complete sequence of chromosome of Thioflavicoccus mobilis 8321.</title>
        <authorList>
            <consortium name="US DOE Joint Genome Institute"/>
            <person name="Lucas S."/>
            <person name="Han J."/>
            <person name="Lapidus A."/>
            <person name="Cheng J.-F."/>
            <person name="Goodwin L."/>
            <person name="Pitluck S."/>
            <person name="Peters L."/>
            <person name="Ovchinnikova G."/>
            <person name="Lu M."/>
            <person name="Detter J.C."/>
            <person name="Han C."/>
            <person name="Tapia R."/>
            <person name="Land M."/>
            <person name="Hauser L."/>
            <person name="Kyrpides N."/>
            <person name="Ivanova N."/>
            <person name="Pagani I."/>
            <person name="Vogl K."/>
            <person name="Liu Z."/>
            <person name="Imhoff J."/>
            <person name="Thiel V."/>
            <person name="Frigaard N.-U."/>
            <person name="Bryant D."/>
            <person name="Woyke T."/>
        </authorList>
    </citation>
    <scope>NUCLEOTIDE SEQUENCE [LARGE SCALE GENOMIC DNA]</scope>
    <source>
        <strain evidence="1 2">8321</strain>
    </source>
</reference>
<name>L0GTZ4_9GAMM</name>
<evidence type="ECO:0000313" key="1">
    <source>
        <dbReference type="EMBL" id="AGA90233.1"/>
    </source>
</evidence>
<gene>
    <name evidence="1" type="ORF">Thimo_1443</name>
</gene>
<sequence>MARSLFIPHAGAWARLFLGGGLCLVSLSAGAWVPESNSDFAQIAKGGFTSTVDGSLFEDPWRKKGYPSLVTNLDGHAWNTYAWSGTVKDGSLYIGTNVNVACSAQAGGKGNISECANGPDEGAQIWKYTPSGSWAWGDWGLGGTWKLVYQSPAAIPAWLAPIVDSLVPDDSSELDLSFLTEIPRDFGYRGMTVCETNDRVERLYAVTLGFPGQVLYQDTTWWGGDTFNTASSDGLNASLLNAAFEGGDLDLGYRGLVCFKGRIVTAPAGSLTDPDVPITPTIIMNADPTNPSSRWETILDVANGVDGDPGNSGVFQIEVVGDNLYAATINRESGFELWRGDGSNCVEPWVDDGHCEIQWDRVIDNGGGRPADFLTQSYNTDVGGDPTLEDPGFQASGAATLGTFGNSLLVGGLESFFYGISFSEMIRVANAGNDALGDLQWELVVGWPRKDWGLFGGAAPEHFVCKKPGDMANSLADMTPDEQKFWRLLAWNAYGGSDSSYASPEDVPEGLITSIPLDDDTGVDDCFPNSGAGPGYGTNWFSETPEVQAYTVGPYGYFWRFKEFLGGLKPEVYVGPFDIDALYGFADSFEQPEGYEFKAFGEGGYLKDGFDLLSTPASERTFGRSFHFVTTDGFGSGGAGSNAYGVRTLEEIPGVGLVVGTASADEEQGTDIYIGTRRPSRVPPYADAGPDQLISWDDPEAEIPAPVVATLNAGGSHSSFDGGTPVSCEWFEGEADANCEGDLDRLSNSAPCNEDVVTGELPTLVDEDQNPQYPYTVKVTATENGRFACDTMVVTASSNRSPTASLDTGDVGPDTLLSNFEDFPEPYVDGTRPRVAQIDFDDDGSESYAVTGVCDDPDGGPITTCEFEVRDTGNSISDQQVSCAGGETELPADGPCTVTATITTLTPAEIQAIGGGQSSPDMYLVVRDEDLRTRVRWESTTREIQDDATDDDGVTPVNDDPECRTVTIQVAQGSGDNLIDPAIALADGNPICVDPETDTMTYKIRGSQYGPYLGGSSATGGDVITYNPGAESAGSFDKFEFRATDPSDGKSLWVSMVVEIVTPSP</sequence>
<accession>L0GTZ4</accession>
<protein>
    <submittedName>
        <fullName evidence="1">Uncharacterized protein</fullName>
    </submittedName>
</protein>
<dbReference type="STRING" id="765912.Thimo_1443"/>
<dbReference type="EMBL" id="CP003051">
    <property type="protein sequence ID" value="AGA90233.1"/>
    <property type="molecule type" value="Genomic_DNA"/>
</dbReference>
<dbReference type="AlphaFoldDB" id="L0GTZ4"/>
<proteinExistence type="predicted"/>
<dbReference type="Proteomes" id="UP000010816">
    <property type="component" value="Chromosome"/>
</dbReference>
<keyword evidence="2" id="KW-1185">Reference proteome</keyword>